<keyword evidence="7" id="KW-0233">DNA recombination</keyword>
<name>A0ABS6A503_9PROT</name>
<dbReference type="Pfam" id="PF12323">
    <property type="entry name" value="HTH_OrfB_IS605"/>
    <property type="match status" value="1"/>
</dbReference>
<gene>
    <name evidence="12" type="primary">tnpB</name>
    <name evidence="12" type="ORF">HAP95_16805</name>
</gene>
<keyword evidence="5" id="KW-0862">Zinc</keyword>
<evidence type="ECO:0000256" key="8">
    <source>
        <dbReference type="SAM" id="MobiDB-lite"/>
    </source>
</evidence>
<comment type="caution">
    <text evidence="12">The sequence shown here is derived from an EMBL/GenBank/DDBJ whole genome shotgun (WGS) entry which is preliminary data.</text>
</comment>
<dbReference type="InterPro" id="IPR021027">
    <property type="entry name" value="Transposase_put_HTH"/>
</dbReference>
<evidence type="ECO:0000313" key="13">
    <source>
        <dbReference type="Proteomes" id="UP000755654"/>
    </source>
</evidence>
<evidence type="ECO:0000256" key="3">
    <source>
        <dbReference type="ARBA" id="ARBA00022578"/>
    </source>
</evidence>
<evidence type="ECO:0000313" key="12">
    <source>
        <dbReference type="EMBL" id="MBU2761794.1"/>
    </source>
</evidence>
<protein>
    <submittedName>
        <fullName evidence="12">IS200/IS605 family element transposase accessory protein TnpB</fullName>
    </submittedName>
</protein>
<evidence type="ECO:0000256" key="6">
    <source>
        <dbReference type="ARBA" id="ARBA00023125"/>
    </source>
</evidence>
<feature type="region of interest" description="Disordered" evidence="8">
    <location>
        <begin position="403"/>
        <end position="429"/>
    </location>
</feature>
<sequence length="429" mass="47884">MLIAHKIRLDPNNVQATYFARASGTARFAYNWALAEWQHQYEAWKQDNRQPKPSQMALRRQLNALKREQFPWMLEVTKNAPQMAIIQLGDAFKYFWAGRANYPKFRKKGVHDRFSLSNDQFSVKGSRIRIPNLGWVRMRESLRFTGKIMSATVSHVADKWFVSITVDTEESPTRSAENQGVVGVDLGVLALATLSTGEKIVGPKPHKALLKRQKRLSHSLSRKHKAAKVKLGLGANAPIPKGVRLPVSENAKKARAKLSRLHARIANIRQDALHKLTSDLTRRFHTIGIENLNVRGMLKNRRLARSIADMSFFEFRRQLEYKAGRRGGIVVVADRWFPSSKTCSVCGTIQEKMPLAVRQWTCPDCGAIHDRDVNAARNLLALGLATLSGSTASSVVCEACGEEGTGSGRKTGVKPASMKQESSSKAIYG</sequence>
<evidence type="ECO:0000259" key="11">
    <source>
        <dbReference type="Pfam" id="PF12323"/>
    </source>
</evidence>
<keyword evidence="13" id="KW-1185">Reference proteome</keyword>
<feature type="compositionally biased region" description="Polar residues" evidence="8">
    <location>
        <begin position="419"/>
        <end position="429"/>
    </location>
</feature>
<dbReference type="Proteomes" id="UP000755654">
    <property type="component" value="Unassembled WGS sequence"/>
</dbReference>
<dbReference type="InterPro" id="IPR051399">
    <property type="entry name" value="RNA-guided_DNA_endo/Transpos"/>
</dbReference>
<dbReference type="RefSeq" id="WP_215885266.1">
    <property type="nucleotide sequence ID" value="NZ_JAAOMP010000174.1"/>
</dbReference>
<keyword evidence="3" id="KW-0815">Transposition</keyword>
<evidence type="ECO:0000256" key="4">
    <source>
        <dbReference type="ARBA" id="ARBA00022723"/>
    </source>
</evidence>
<feature type="domain" description="Probable transposase IS891/IS1136/IS1341" evidence="9">
    <location>
        <begin position="165"/>
        <end position="300"/>
    </location>
</feature>
<proteinExistence type="inferred from homology"/>
<dbReference type="Pfam" id="PF07282">
    <property type="entry name" value="Cas12f1-like_TNB"/>
    <property type="match status" value="1"/>
</dbReference>
<feature type="domain" description="Transposase putative helix-turn-helix" evidence="11">
    <location>
        <begin position="1"/>
        <end position="43"/>
    </location>
</feature>
<dbReference type="PANTHER" id="PTHR30405">
    <property type="entry name" value="TRANSPOSASE"/>
    <property type="match status" value="1"/>
</dbReference>
<dbReference type="PANTHER" id="PTHR30405:SF25">
    <property type="entry name" value="RNA-GUIDED DNA ENDONUCLEASE INSQ-RELATED"/>
    <property type="match status" value="1"/>
</dbReference>
<accession>A0ABS6A503</accession>
<evidence type="ECO:0000256" key="2">
    <source>
        <dbReference type="ARBA" id="ARBA00011044"/>
    </source>
</evidence>
<comment type="similarity">
    <text evidence="1">In the C-terminal section; belongs to the transposase 35 family.</text>
</comment>
<feature type="domain" description="Cas12f1-like TNB" evidence="10">
    <location>
        <begin position="312"/>
        <end position="379"/>
    </location>
</feature>
<evidence type="ECO:0000256" key="7">
    <source>
        <dbReference type="ARBA" id="ARBA00023172"/>
    </source>
</evidence>
<evidence type="ECO:0000256" key="1">
    <source>
        <dbReference type="ARBA" id="ARBA00008761"/>
    </source>
</evidence>
<keyword evidence="6" id="KW-0238">DNA-binding</keyword>
<dbReference type="Pfam" id="PF01385">
    <property type="entry name" value="OrfB_IS605"/>
    <property type="match status" value="1"/>
</dbReference>
<dbReference type="InterPro" id="IPR001959">
    <property type="entry name" value="Transposase"/>
</dbReference>
<dbReference type="EMBL" id="JAAOMP010000174">
    <property type="protein sequence ID" value="MBU2761794.1"/>
    <property type="molecule type" value="Genomic_DNA"/>
</dbReference>
<organism evidence="12 13">
    <name type="scientific">Acidithiobacillus sulfurivorans</name>
    <dbReference type="NCBI Taxonomy" id="1958756"/>
    <lineage>
        <taxon>Bacteria</taxon>
        <taxon>Pseudomonadati</taxon>
        <taxon>Pseudomonadota</taxon>
        <taxon>Acidithiobacillia</taxon>
        <taxon>Acidithiobacillales</taxon>
        <taxon>Acidithiobacillaceae</taxon>
        <taxon>Acidithiobacillus</taxon>
    </lineage>
</organism>
<comment type="similarity">
    <text evidence="2">In the N-terminal section; belongs to the transposase 2 family.</text>
</comment>
<evidence type="ECO:0000256" key="5">
    <source>
        <dbReference type="ARBA" id="ARBA00022833"/>
    </source>
</evidence>
<dbReference type="NCBIfam" id="NF040570">
    <property type="entry name" value="guided_TnpB"/>
    <property type="match status" value="1"/>
</dbReference>
<dbReference type="InterPro" id="IPR010095">
    <property type="entry name" value="Cas12f1-like_TNB"/>
</dbReference>
<dbReference type="NCBIfam" id="TIGR01766">
    <property type="entry name" value="IS200/IS605 family accessory protein TnpB-like domain"/>
    <property type="match status" value="1"/>
</dbReference>
<reference evidence="12 13" key="1">
    <citation type="journal article" date="2021" name="ISME J.">
        <title>Genomic evolution of the class Acidithiobacillia: deep-branching Proteobacteria living in extreme acidic conditions.</title>
        <authorList>
            <person name="Moya-Beltran A."/>
            <person name="Beard S."/>
            <person name="Rojas-Villalobos C."/>
            <person name="Issotta F."/>
            <person name="Gallardo Y."/>
            <person name="Ulloa R."/>
            <person name="Giaveno A."/>
            <person name="Degli Esposti M."/>
            <person name="Johnson D.B."/>
            <person name="Quatrini R."/>
        </authorList>
    </citation>
    <scope>NUCLEOTIDE SEQUENCE [LARGE SCALE GENOMIC DNA]</scope>
    <source>
        <strain evidence="12 13">RW2</strain>
    </source>
</reference>
<evidence type="ECO:0000259" key="9">
    <source>
        <dbReference type="Pfam" id="PF01385"/>
    </source>
</evidence>
<evidence type="ECO:0000259" key="10">
    <source>
        <dbReference type="Pfam" id="PF07282"/>
    </source>
</evidence>
<keyword evidence="4" id="KW-0479">Metal-binding</keyword>